<protein>
    <submittedName>
        <fullName evidence="3">Uncharacterized protein</fullName>
    </submittedName>
</protein>
<evidence type="ECO:0000313" key="4">
    <source>
        <dbReference type="Proteomes" id="UP000323380"/>
    </source>
</evidence>
<dbReference type="AlphaFoldDB" id="A0A5D0N4M8"/>
<proteinExistence type="predicted"/>
<feature type="region of interest" description="Disordered" evidence="1">
    <location>
        <begin position="302"/>
        <end position="324"/>
    </location>
</feature>
<dbReference type="STRING" id="1220554.GCA_001552135_04558"/>
<keyword evidence="2" id="KW-1133">Transmembrane helix</keyword>
<evidence type="ECO:0000313" key="3">
    <source>
        <dbReference type="EMBL" id="TYB39286.1"/>
    </source>
</evidence>
<accession>A0A5D0N4M8</accession>
<comment type="caution">
    <text evidence="3">The sequence shown here is derived from an EMBL/GenBank/DDBJ whole genome shotgun (WGS) entry which is preliminary data.</text>
</comment>
<reference evidence="3 4" key="1">
    <citation type="submission" date="2019-08" db="EMBL/GenBank/DDBJ databases">
        <title>Actinomadura sp. nov. CYP1-5 isolated from mountain soil.</title>
        <authorList>
            <person name="Songsumanus A."/>
            <person name="Kuncharoen N."/>
            <person name="Kudo T."/>
            <person name="Yuki M."/>
            <person name="Igarashi Y."/>
            <person name="Tanasupawat S."/>
        </authorList>
    </citation>
    <scope>NUCLEOTIDE SEQUENCE [LARGE SCALE GENOMIC DNA]</scope>
    <source>
        <strain evidence="3 4">JCM 14158</strain>
    </source>
</reference>
<evidence type="ECO:0000256" key="1">
    <source>
        <dbReference type="SAM" id="MobiDB-lite"/>
    </source>
</evidence>
<keyword evidence="2" id="KW-0472">Membrane</keyword>
<feature type="transmembrane region" description="Helical" evidence="2">
    <location>
        <begin position="15"/>
        <end position="35"/>
    </location>
</feature>
<gene>
    <name evidence="3" type="ORF">FXF69_39950</name>
</gene>
<sequence length="324" mass="35563">MAERRTAVPWQRGRLVFGGLLSVVLGTVTLVAGAGGTNGRLALIVTLASVNLTLVIDAFFRREESIHNDRERLEEISAALAITKSLADAPPACHAFIREIAEQWTLIDRRNSAILLKLREARQRAFMEEMRDLANGQSPLGRRQEFRPGILPALIEMTALSATGNDYWWTGRDITYLATERAAIARNDLVLNRILVLSEAEVDAAMLDVLREQLDAGIVLHVVMAETVPPLHQKCLTSDRALVTDKGGIVGVVIPGNEQEDAVADAGHFTINEDRIQNTRDILDALAPYQIPAADLIERATAKRVEAEDTPPAIREAPSTSRSR</sequence>
<dbReference type="Proteomes" id="UP000323380">
    <property type="component" value="Unassembled WGS sequence"/>
</dbReference>
<dbReference type="RefSeq" id="WP_067894623.1">
    <property type="nucleotide sequence ID" value="NZ_VSFG01000014.1"/>
</dbReference>
<keyword evidence="2" id="KW-0812">Transmembrane</keyword>
<keyword evidence="4" id="KW-1185">Reference proteome</keyword>
<dbReference type="EMBL" id="VSFG01000014">
    <property type="protein sequence ID" value="TYB39286.1"/>
    <property type="molecule type" value="Genomic_DNA"/>
</dbReference>
<evidence type="ECO:0000256" key="2">
    <source>
        <dbReference type="SAM" id="Phobius"/>
    </source>
</evidence>
<name>A0A5D0N4M8_9ACTN</name>
<organism evidence="3 4">
    <name type="scientific">Actinomadura chibensis</name>
    <dbReference type="NCBI Taxonomy" id="392828"/>
    <lineage>
        <taxon>Bacteria</taxon>
        <taxon>Bacillati</taxon>
        <taxon>Actinomycetota</taxon>
        <taxon>Actinomycetes</taxon>
        <taxon>Streptosporangiales</taxon>
        <taxon>Thermomonosporaceae</taxon>
        <taxon>Actinomadura</taxon>
    </lineage>
</organism>